<keyword evidence="4 5" id="KW-0472">Membrane</keyword>
<evidence type="ECO:0000313" key="7">
    <source>
        <dbReference type="Proteomes" id="UP001152049"/>
    </source>
</evidence>
<feature type="transmembrane region" description="Helical" evidence="5">
    <location>
        <begin position="162"/>
        <end position="182"/>
    </location>
</feature>
<reference evidence="6" key="1">
    <citation type="submission" date="2022-09" db="EMBL/GenBank/DDBJ databases">
        <title>Fusarium specimens isolated from Avocado Roots.</title>
        <authorList>
            <person name="Stajich J."/>
            <person name="Roper C."/>
            <person name="Heimlech-Rivalta G."/>
        </authorList>
    </citation>
    <scope>NUCLEOTIDE SEQUENCE</scope>
    <source>
        <strain evidence="6">CF00136</strain>
    </source>
</reference>
<keyword evidence="7" id="KW-1185">Reference proteome</keyword>
<proteinExistence type="predicted"/>
<feature type="transmembrane region" description="Helical" evidence="5">
    <location>
        <begin position="249"/>
        <end position="273"/>
    </location>
</feature>
<feature type="transmembrane region" description="Helical" evidence="5">
    <location>
        <begin position="15"/>
        <end position="33"/>
    </location>
</feature>
<keyword evidence="2 5" id="KW-0812">Transmembrane</keyword>
<dbReference type="EMBL" id="JAOQAZ010000008">
    <property type="protein sequence ID" value="KAJ4264478.1"/>
    <property type="molecule type" value="Genomic_DNA"/>
</dbReference>
<organism evidence="6 7">
    <name type="scientific">Fusarium torreyae</name>
    <dbReference type="NCBI Taxonomy" id="1237075"/>
    <lineage>
        <taxon>Eukaryota</taxon>
        <taxon>Fungi</taxon>
        <taxon>Dikarya</taxon>
        <taxon>Ascomycota</taxon>
        <taxon>Pezizomycotina</taxon>
        <taxon>Sordariomycetes</taxon>
        <taxon>Hypocreomycetidae</taxon>
        <taxon>Hypocreales</taxon>
        <taxon>Nectriaceae</taxon>
        <taxon>Fusarium</taxon>
    </lineage>
</organism>
<feature type="transmembrane region" description="Helical" evidence="5">
    <location>
        <begin position="79"/>
        <end position="103"/>
    </location>
</feature>
<dbReference type="Pfam" id="PF04479">
    <property type="entry name" value="RTA1"/>
    <property type="match status" value="1"/>
</dbReference>
<dbReference type="GO" id="GO:0016020">
    <property type="term" value="C:membrane"/>
    <property type="evidence" value="ECO:0007669"/>
    <property type="project" value="UniProtKB-SubCell"/>
</dbReference>
<evidence type="ECO:0008006" key="8">
    <source>
        <dbReference type="Google" id="ProtNLM"/>
    </source>
</evidence>
<dbReference type="AlphaFoldDB" id="A0A9W8S441"/>
<dbReference type="OrthoDB" id="3358017at2759"/>
<dbReference type="PANTHER" id="PTHR31465:SF28">
    <property type="entry name" value="DOMAIN PROTEIN, PUTATIVE-RELATED"/>
    <property type="match status" value="1"/>
</dbReference>
<feature type="transmembrane region" description="Helical" evidence="5">
    <location>
        <begin position="40"/>
        <end position="59"/>
    </location>
</feature>
<evidence type="ECO:0000313" key="6">
    <source>
        <dbReference type="EMBL" id="KAJ4264478.1"/>
    </source>
</evidence>
<dbReference type="Proteomes" id="UP001152049">
    <property type="component" value="Unassembled WGS sequence"/>
</dbReference>
<dbReference type="InterPro" id="IPR007568">
    <property type="entry name" value="RTA1"/>
</dbReference>
<evidence type="ECO:0000256" key="1">
    <source>
        <dbReference type="ARBA" id="ARBA00004141"/>
    </source>
</evidence>
<evidence type="ECO:0000256" key="5">
    <source>
        <dbReference type="SAM" id="Phobius"/>
    </source>
</evidence>
<keyword evidence="3 5" id="KW-1133">Transmembrane helix</keyword>
<name>A0A9W8S441_9HYPO</name>
<evidence type="ECO:0000256" key="3">
    <source>
        <dbReference type="ARBA" id="ARBA00022989"/>
    </source>
</evidence>
<evidence type="ECO:0000256" key="2">
    <source>
        <dbReference type="ARBA" id="ARBA00022692"/>
    </source>
</evidence>
<feature type="transmembrane region" description="Helical" evidence="5">
    <location>
        <begin position="123"/>
        <end position="142"/>
    </location>
</feature>
<dbReference type="PANTHER" id="PTHR31465">
    <property type="entry name" value="PROTEIN RTA1-RELATED"/>
    <property type="match status" value="1"/>
</dbReference>
<sequence length="318" mass="35952">MAEAKSYYLYNPSEPLAGVVAGLYALSFCVTLYQTIRKKAWAWIFMLIAIIMEIIGYVARVVSATEPTKKGLYVLQFTLIILPPVLMAGVIYVIFGRLVYWVVPPQSRTLRFLWVPPRFITPIFVGCDIVSLLLQLAAAVLIAGADPKKSNADSKINLGKTLGLIGVSTQIVGFGLFTISAIRFHFTSRRLNGDFVKENQQQHGITKDWKTMLTVVNVSCLLILIRSIYREIDFAGGKDGRTHRKEWYMYVFDTLPILLVVFLYNVFFPGSYLKHLGFKKPKEHQISTLNLEAADKQTSASSDNYPRVLIVGHQEYWD</sequence>
<comment type="subcellular location">
    <subcellularLocation>
        <location evidence="1">Membrane</location>
        <topology evidence="1">Multi-pass membrane protein</topology>
    </subcellularLocation>
</comment>
<gene>
    <name evidence="6" type="ORF">NW762_005678</name>
</gene>
<evidence type="ECO:0000256" key="4">
    <source>
        <dbReference type="ARBA" id="ARBA00023136"/>
    </source>
</evidence>
<comment type="caution">
    <text evidence="6">The sequence shown here is derived from an EMBL/GenBank/DDBJ whole genome shotgun (WGS) entry which is preliminary data.</text>
</comment>
<accession>A0A9W8S441</accession>
<protein>
    <recommendedName>
        <fullName evidence="8">RTM1 protein</fullName>
    </recommendedName>
</protein>